<accession>F0SKF8</accession>
<dbReference type="InterPro" id="IPR036249">
    <property type="entry name" value="Thioredoxin-like_sf"/>
</dbReference>
<evidence type="ECO:0000313" key="4">
    <source>
        <dbReference type="EMBL" id="ADY61939.1"/>
    </source>
</evidence>
<keyword evidence="1 2" id="KW-0732">Signal</keyword>
<dbReference type="PANTHER" id="PTHR15337:SF11">
    <property type="entry name" value="THIOREDOXIN DOMAIN-CONTAINING PROTEIN"/>
    <property type="match status" value="1"/>
</dbReference>
<proteinExistence type="predicted"/>
<feature type="chain" id="PRO_5003260607" evidence="2">
    <location>
        <begin position="22"/>
        <end position="153"/>
    </location>
</feature>
<dbReference type="KEGG" id="pbs:Plabr_4366"/>
<feature type="domain" description="Thioredoxin" evidence="3">
    <location>
        <begin position="19"/>
        <end position="138"/>
    </location>
</feature>
<dbReference type="Proteomes" id="UP000006860">
    <property type="component" value="Chromosome"/>
</dbReference>
<dbReference type="OrthoDB" id="267639at2"/>
<dbReference type="PANTHER" id="PTHR15337">
    <property type="entry name" value="ANTERIOR GRADIENT PROTEIN-RELATED"/>
    <property type="match status" value="1"/>
</dbReference>
<evidence type="ECO:0000256" key="1">
    <source>
        <dbReference type="ARBA" id="ARBA00022729"/>
    </source>
</evidence>
<sequence length="153" mass="17074">MRHLTLLLSGLILFQCSFASAGDAALDPKVWHKDLQTAHKKAQEENKPMLVVFGATWCKFCKKLEKETFSNPEMQTFVQDNFIPLYLDLDEQPKVGKILEIKSLPCTVVLSPNADLLGKVVGFKDVDAMQGQLKKTLQTNGVLRQASEAKVVK</sequence>
<keyword evidence="5" id="KW-1185">Reference proteome</keyword>
<dbReference type="Pfam" id="PF13899">
    <property type="entry name" value="Thioredoxin_7"/>
    <property type="match status" value="1"/>
</dbReference>
<name>F0SKF8_RUBBR</name>
<evidence type="ECO:0000256" key="2">
    <source>
        <dbReference type="SAM" id="SignalP"/>
    </source>
</evidence>
<dbReference type="SUPFAM" id="SSF52833">
    <property type="entry name" value="Thioredoxin-like"/>
    <property type="match status" value="1"/>
</dbReference>
<reference evidence="5" key="1">
    <citation type="submission" date="2011-02" db="EMBL/GenBank/DDBJ databases">
        <title>The complete genome of Planctomyces brasiliensis DSM 5305.</title>
        <authorList>
            <person name="Lucas S."/>
            <person name="Copeland A."/>
            <person name="Lapidus A."/>
            <person name="Bruce D."/>
            <person name="Goodwin L."/>
            <person name="Pitluck S."/>
            <person name="Kyrpides N."/>
            <person name="Mavromatis K."/>
            <person name="Pagani I."/>
            <person name="Ivanova N."/>
            <person name="Ovchinnikova G."/>
            <person name="Lu M."/>
            <person name="Detter J.C."/>
            <person name="Han C."/>
            <person name="Land M."/>
            <person name="Hauser L."/>
            <person name="Markowitz V."/>
            <person name="Cheng J.-F."/>
            <person name="Hugenholtz P."/>
            <person name="Woyke T."/>
            <person name="Wu D."/>
            <person name="Tindall B."/>
            <person name="Pomrenke H.G."/>
            <person name="Brambilla E."/>
            <person name="Klenk H.-P."/>
            <person name="Eisen J.A."/>
        </authorList>
    </citation>
    <scope>NUCLEOTIDE SEQUENCE [LARGE SCALE GENOMIC DNA]</scope>
    <source>
        <strain evidence="5">ATCC 49424 / DSM 5305 / JCM 21570 / NBRC 103401 / IFAM 1448</strain>
    </source>
</reference>
<dbReference type="HOGENOM" id="CLU_090389_8_2_0"/>
<dbReference type="InterPro" id="IPR051099">
    <property type="entry name" value="AGR/TXD"/>
</dbReference>
<organism evidence="4 5">
    <name type="scientific">Rubinisphaera brasiliensis (strain ATCC 49424 / DSM 5305 / JCM 21570 / IAM 15109 / NBRC 103401 / IFAM 1448)</name>
    <name type="common">Planctomyces brasiliensis</name>
    <dbReference type="NCBI Taxonomy" id="756272"/>
    <lineage>
        <taxon>Bacteria</taxon>
        <taxon>Pseudomonadati</taxon>
        <taxon>Planctomycetota</taxon>
        <taxon>Planctomycetia</taxon>
        <taxon>Planctomycetales</taxon>
        <taxon>Planctomycetaceae</taxon>
        <taxon>Rubinisphaera</taxon>
    </lineage>
</organism>
<protein>
    <submittedName>
        <fullName evidence="4">Thioredoxin domain-containing protein</fullName>
    </submittedName>
</protein>
<dbReference type="eggNOG" id="COG1331">
    <property type="taxonomic scope" value="Bacteria"/>
</dbReference>
<gene>
    <name evidence="4" type="ordered locus">Plabr_4366</name>
</gene>
<feature type="signal peptide" evidence="2">
    <location>
        <begin position="1"/>
        <end position="21"/>
    </location>
</feature>
<dbReference type="InterPro" id="IPR013766">
    <property type="entry name" value="Thioredoxin_domain"/>
</dbReference>
<dbReference type="EMBL" id="CP002546">
    <property type="protein sequence ID" value="ADY61939.1"/>
    <property type="molecule type" value="Genomic_DNA"/>
</dbReference>
<evidence type="ECO:0000313" key="5">
    <source>
        <dbReference type="Proteomes" id="UP000006860"/>
    </source>
</evidence>
<dbReference type="RefSeq" id="WP_013630644.1">
    <property type="nucleotide sequence ID" value="NC_015174.1"/>
</dbReference>
<dbReference type="Gene3D" id="3.40.30.10">
    <property type="entry name" value="Glutaredoxin"/>
    <property type="match status" value="1"/>
</dbReference>
<dbReference type="PROSITE" id="PS51352">
    <property type="entry name" value="THIOREDOXIN_2"/>
    <property type="match status" value="1"/>
</dbReference>
<evidence type="ECO:0000259" key="3">
    <source>
        <dbReference type="PROSITE" id="PS51352"/>
    </source>
</evidence>
<dbReference type="AlphaFoldDB" id="F0SKF8"/>
<dbReference type="STRING" id="756272.Plabr_4366"/>